<dbReference type="Pfam" id="PF07690">
    <property type="entry name" value="MFS_1"/>
    <property type="match status" value="1"/>
</dbReference>
<keyword evidence="5 6" id="KW-0472">Membrane</keyword>
<evidence type="ECO:0000256" key="3">
    <source>
        <dbReference type="ARBA" id="ARBA00022692"/>
    </source>
</evidence>
<name>A0ABS4H4W3_9BACL</name>
<dbReference type="PROSITE" id="PS50850">
    <property type="entry name" value="MFS"/>
    <property type="match status" value="1"/>
</dbReference>
<feature type="transmembrane region" description="Helical" evidence="6">
    <location>
        <begin position="329"/>
        <end position="348"/>
    </location>
</feature>
<evidence type="ECO:0000259" key="7">
    <source>
        <dbReference type="PROSITE" id="PS50850"/>
    </source>
</evidence>
<evidence type="ECO:0000313" key="8">
    <source>
        <dbReference type="EMBL" id="MBP1937578.1"/>
    </source>
</evidence>
<comment type="caution">
    <text evidence="8">The sequence shown here is derived from an EMBL/GenBank/DDBJ whole genome shotgun (WGS) entry which is preliminary data.</text>
</comment>
<keyword evidence="9" id="KW-1185">Reference proteome</keyword>
<organism evidence="8 9">
    <name type="scientific">Paenibacillus sediminis</name>
    <dbReference type="NCBI Taxonomy" id="664909"/>
    <lineage>
        <taxon>Bacteria</taxon>
        <taxon>Bacillati</taxon>
        <taxon>Bacillota</taxon>
        <taxon>Bacilli</taxon>
        <taxon>Bacillales</taxon>
        <taxon>Paenibacillaceae</taxon>
        <taxon>Paenibacillus</taxon>
    </lineage>
</organism>
<dbReference type="Gene3D" id="1.20.1250.20">
    <property type="entry name" value="MFS general substrate transporter like domains"/>
    <property type="match status" value="1"/>
</dbReference>
<evidence type="ECO:0000313" key="9">
    <source>
        <dbReference type="Proteomes" id="UP001519273"/>
    </source>
</evidence>
<dbReference type="InterPro" id="IPR036259">
    <property type="entry name" value="MFS_trans_sf"/>
</dbReference>
<evidence type="ECO:0000256" key="5">
    <source>
        <dbReference type="ARBA" id="ARBA00023136"/>
    </source>
</evidence>
<comment type="subcellular location">
    <subcellularLocation>
        <location evidence="1">Cell membrane</location>
        <topology evidence="1">Multi-pass membrane protein</topology>
    </subcellularLocation>
</comment>
<keyword evidence="2" id="KW-0813">Transport</keyword>
<proteinExistence type="predicted"/>
<dbReference type="EMBL" id="JAGGKP010000006">
    <property type="protein sequence ID" value="MBP1937578.1"/>
    <property type="molecule type" value="Genomic_DNA"/>
</dbReference>
<dbReference type="PANTHER" id="PTHR42718">
    <property type="entry name" value="MAJOR FACILITATOR SUPERFAMILY MULTIDRUG TRANSPORTER MFSC"/>
    <property type="match status" value="1"/>
</dbReference>
<feature type="transmembrane region" description="Helical" evidence="6">
    <location>
        <begin position="161"/>
        <end position="182"/>
    </location>
</feature>
<gene>
    <name evidence="8" type="ORF">J2Z20_002491</name>
</gene>
<feature type="transmembrane region" description="Helical" evidence="6">
    <location>
        <begin position="214"/>
        <end position="232"/>
    </location>
</feature>
<keyword evidence="3 6" id="KW-0812">Transmembrane</keyword>
<feature type="transmembrane region" description="Helical" evidence="6">
    <location>
        <begin position="87"/>
        <end position="105"/>
    </location>
</feature>
<feature type="transmembrane region" description="Helical" evidence="6">
    <location>
        <begin position="126"/>
        <end position="149"/>
    </location>
</feature>
<sequence length="361" mass="37754">MANMLGIPLGPIVGGWLLEHYWWGSVFLINLPFVAIALIAISVLMPESRSSEHRPLDLIGVVSSSIGLVSVTYGVIRAGENGWDDTISIVTLFIGLIILTAFVLWQKRNRHALIDLSLFGSKSFTWGSILATLVSFALFGLLFALPQFFQAVGGTDALTTGLRLLPLIGGLIVGAKVSDLLVTAIGSKVNAALGFAVMAAGLMIGSTTDVQTSYGFIAMWITVTGIGLGLALPTAMDAALSALSAERSGIGSALIMALRQVGGAIGVALLGSTLNYSYRSQLDLTGLPNSVVSTVRQSVSAGVAVAHKLNSQELLDNVRNAFIHGEATMLWVCGGIALLGVILTLSFLPRQASGSQTEEVS</sequence>
<evidence type="ECO:0000256" key="6">
    <source>
        <dbReference type="SAM" id="Phobius"/>
    </source>
</evidence>
<feature type="transmembrane region" description="Helical" evidence="6">
    <location>
        <begin position="20"/>
        <end position="44"/>
    </location>
</feature>
<feature type="transmembrane region" description="Helical" evidence="6">
    <location>
        <begin position="189"/>
        <end position="208"/>
    </location>
</feature>
<dbReference type="InterPro" id="IPR020846">
    <property type="entry name" value="MFS_dom"/>
</dbReference>
<feature type="transmembrane region" description="Helical" evidence="6">
    <location>
        <begin position="56"/>
        <end position="75"/>
    </location>
</feature>
<evidence type="ECO:0000256" key="1">
    <source>
        <dbReference type="ARBA" id="ARBA00004651"/>
    </source>
</evidence>
<dbReference type="PANTHER" id="PTHR42718:SF42">
    <property type="entry name" value="EXPORT PROTEIN"/>
    <property type="match status" value="1"/>
</dbReference>
<keyword evidence="4 6" id="KW-1133">Transmembrane helix</keyword>
<dbReference type="Gene3D" id="1.20.1720.10">
    <property type="entry name" value="Multidrug resistance protein D"/>
    <property type="match status" value="1"/>
</dbReference>
<dbReference type="SUPFAM" id="SSF103473">
    <property type="entry name" value="MFS general substrate transporter"/>
    <property type="match status" value="1"/>
</dbReference>
<accession>A0ABS4H4W3</accession>
<dbReference type="InterPro" id="IPR011701">
    <property type="entry name" value="MFS"/>
</dbReference>
<feature type="transmembrane region" description="Helical" evidence="6">
    <location>
        <begin position="253"/>
        <end position="274"/>
    </location>
</feature>
<evidence type="ECO:0000256" key="4">
    <source>
        <dbReference type="ARBA" id="ARBA00022989"/>
    </source>
</evidence>
<feature type="domain" description="Major facilitator superfamily (MFS) profile" evidence="7">
    <location>
        <begin position="1"/>
        <end position="352"/>
    </location>
</feature>
<dbReference type="Proteomes" id="UP001519273">
    <property type="component" value="Unassembled WGS sequence"/>
</dbReference>
<reference evidence="8 9" key="1">
    <citation type="submission" date="2021-03" db="EMBL/GenBank/DDBJ databases">
        <title>Genomic Encyclopedia of Type Strains, Phase IV (KMG-IV): sequencing the most valuable type-strain genomes for metagenomic binning, comparative biology and taxonomic classification.</title>
        <authorList>
            <person name="Goeker M."/>
        </authorList>
    </citation>
    <scope>NUCLEOTIDE SEQUENCE [LARGE SCALE GENOMIC DNA]</scope>
    <source>
        <strain evidence="8 9">DSM 23491</strain>
    </source>
</reference>
<evidence type="ECO:0000256" key="2">
    <source>
        <dbReference type="ARBA" id="ARBA00022448"/>
    </source>
</evidence>
<protein>
    <submittedName>
        <fullName evidence="8">EmrB/QacA subfamily drug resistance transporter</fullName>
    </submittedName>
</protein>